<accession>A0A1H4EBJ6</accession>
<gene>
    <name evidence="8" type="ORF">SAMN05660909_03625</name>
</gene>
<keyword evidence="4" id="KW-0233">DNA recombination</keyword>
<sequence length="513" mass="58941">MFTAFVFGTPQHADRMRSAHLLLFQSQISMLIFTIISGIVAVILLVLLLRTRQQLTALRAADKQQIELLQANFTSLQEKYRGMEARQEYQQQMLDDKNALLKEKQDQLERLNEEFASIMSEQGRLMEQNKYLQIQLNGEKERLQQVHKEFSIQFENTAQQLLHRISGNFMEQNKTKIDDVLKPLSEKIDSFRSSIQQSMVAETSQRAALKTELERLLELNQTLSKEANNLTKALKADTKKQGNWGEMILERVLEASGLEKGVHYKTQDAQRDDAGQLRKPDLLLQLPEERQIIIDSKVSLKAYEEYCSAENEDDRKYALKMHIQSVKNHVNELSQKAYHRLYQNTTDFVLLFIPIEPAYALAVMQEEDLYDYAFRRKIILVSVPSLLATLRIIENMWRLDKQNKNAEEIVKQGSALYDKFVGFVEDLATVGEQLKRSSSAYEQAMNKLTAGHGNLVGRAEKMRKLGLNNKKELPKQVQQTLLPEEDEPALEIEPPAEENIPGVFASRPSTPDS</sequence>
<protein>
    <submittedName>
        <fullName evidence="8">DNA recombination protein RmuC</fullName>
    </submittedName>
</protein>
<dbReference type="STRING" id="408074.SAMN05660909_03625"/>
<keyword evidence="7" id="KW-1133">Transmembrane helix</keyword>
<dbReference type="Pfam" id="PF02646">
    <property type="entry name" value="RmuC"/>
    <property type="match status" value="1"/>
</dbReference>
<dbReference type="PANTHER" id="PTHR30563:SF0">
    <property type="entry name" value="DNA RECOMBINATION PROTEIN RMUC"/>
    <property type="match status" value="1"/>
</dbReference>
<dbReference type="PROSITE" id="PS50096">
    <property type="entry name" value="IQ"/>
    <property type="match status" value="1"/>
</dbReference>
<comment type="function">
    <text evidence="1">Involved in DNA recombination.</text>
</comment>
<comment type="similarity">
    <text evidence="2">Belongs to the RmuC family.</text>
</comment>
<evidence type="ECO:0000256" key="6">
    <source>
        <dbReference type="SAM" id="MobiDB-lite"/>
    </source>
</evidence>
<name>A0A1H4EBJ6_9BACT</name>
<organism evidence="8 9">
    <name type="scientific">Chitinophaga terrae</name>
    <name type="common">ex Kim and Jung 2007</name>
    <dbReference type="NCBI Taxonomy" id="408074"/>
    <lineage>
        <taxon>Bacteria</taxon>
        <taxon>Pseudomonadati</taxon>
        <taxon>Bacteroidota</taxon>
        <taxon>Chitinophagia</taxon>
        <taxon>Chitinophagales</taxon>
        <taxon>Chitinophagaceae</taxon>
        <taxon>Chitinophaga</taxon>
    </lineage>
</organism>
<keyword evidence="7" id="KW-0812">Transmembrane</keyword>
<dbReference type="AlphaFoldDB" id="A0A1H4EBJ6"/>
<dbReference type="InterPro" id="IPR003798">
    <property type="entry name" value="DNA_recombination_RmuC"/>
</dbReference>
<proteinExistence type="inferred from homology"/>
<feature type="coiled-coil region" evidence="5">
    <location>
        <begin position="206"/>
        <end position="240"/>
    </location>
</feature>
<evidence type="ECO:0000256" key="7">
    <source>
        <dbReference type="SAM" id="Phobius"/>
    </source>
</evidence>
<evidence type="ECO:0000313" key="9">
    <source>
        <dbReference type="Proteomes" id="UP000199656"/>
    </source>
</evidence>
<keyword evidence="9" id="KW-1185">Reference proteome</keyword>
<dbReference type="EMBL" id="FNRL01000017">
    <property type="protein sequence ID" value="SEA82414.1"/>
    <property type="molecule type" value="Genomic_DNA"/>
</dbReference>
<evidence type="ECO:0000313" key="8">
    <source>
        <dbReference type="EMBL" id="SEA82414.1"/>
    </source>
</evidence>
<evidence type="ECO:0000256" key="4">
    <source>
        <dbReference type="ARBA" id="ARBA00023172"/>
    </source>
</evidence>
<keyword evidence="7" id="KW-0472">Membrane</keyword>
<evidence type="ECO:0000256" key="5">
    <source>
        <dbReference type="SAM" id="Coils"/>
    </source>
</evidence>
<dbReference type="Proteomes" id="UP000199656">
    <property type="component" value="Unassembled WGS sequence"/>
</dbReference>
<feature type="transmembrane region" description="Helical" evidence="7">
    <location>
        <begin position="28"/>
        <end position="49"/>
    </location>
</feature>
<evidence type="ECO:0000256" key="3">
    <source>
        <dbReference type="ARBA" id="ARBA00023054"/>
    </source>
</evidence>
<dbReference type="PANTHER" id="PTHR30563">
    <property type="entry name" value="DNA RECOMBINATION PROTEIN RMUC"/>
    <property type="match status" value="1"/>
</dbReference>
<reference evidence="9" key="1">
    <citation type="submission" date="2016-10" db="EMBL/GenBank/DDBJ databases">
        <authorList>
            <person name="Varghese N."/>
            <person name="Submissions S."/>
        </authorList>
    </citation>
    <scope>NUCLEOTIDE SEQUENCE [LARGE SCALE GENOMIC DNA]</scope>
    <source>
        <strain evidence="9">DSM 23920</strain>
    </source>
</reference>
<keyword evidence="3 5" id="KW-0175">Coiled coil</keyword>
<evidence type="ECO:0000256" key="2">
    <source>
        <dbReference type="ARBA" id="ARBA00009840"/>
    </source>
</evidence>
<feature type="region of interest" description="Disordered" evidence="6">
    <location>
        <begin position="491"/>
        <end position="513"/>
    </location>
</feature>
<dbReference type="GO" id="GO:0006310">
    <property type="term" value="P:DNA recombination"/>
    <property type="evidence" value="ECO:0007669"/>
    <property type="project" value="UniProtKB-KW"/>
</dbReference>
<evidence type="ECO:0000256" key="1">
    <source>
        <dbReference type="ARBA" id="ARBA00003416"/>
    </source>
</evidence>
<feature type="coiled-coil region" evidence="5">
    <location>
        <begin position="52"/>
        <end position="121"/>
    </location>
</feature>